<dbReference type="InterPro" id="IPR005899">
    <property type="entry name" value="Na_pump_deCOase"/>
</dbReference>
<keyword evidence="5 6" id="KW-0472">Membrane</keyword>
<dbReference type="STRING" id="1122173.GCA_000482505_00597"/>
<evidence type="ECO:0000256" key="5">
    <source>
        <dbReference type="ARBA" id="ARBA00023136"/>
    </source>
</evidence>
<dbReference type="OrthoDB" id="80853at2"/>
<evidence type="ECO:0000256" key="6">
    <source>
        <dbReference type="SAM" id="Phobius"/>
    </source>
</evidence>
<reference evidence="7 10" key="1">
    <citation type="submission" date="2019-07" db="EMBL/GenBank/DDBJ databases">
        <title>Complete Genome Sequence of Leptotrichia trevisanii Strain JMUB3870.</title>
        <authorList>
            <person name="Watanabe S."/>
            <person name="Cui L."/>
        </authorList>
    </citation>
    <scope>NUCLEOTIDE SEQUENCE [LARGE SCALE GENOMIC DNA]</scope>
    <source>
        <strain evidence="7 10">JMUB3870</strain>
    </source>
</reference>
<keyword evidence="4 6" id="KW-1133">Transmembrane helix</keyword>
<protein>
    <recommendedName>
        <fullName evidence="11">Sodium pump decarboxylase, gamma subunit</fullName>
    </recommendedName>
</protein>
<keyword evidence="2" id="KW-1003">Cell membrane</keyword>
<keyword evidence="10" id="KW-1185">Reference proteome</keyword>
<dbReference type="GO" id="GO:0005886">
    <property type="term" value="C:plasma membrane"/>
    <property type="evidence" value="ECO:0007669"/>
    <property type="project" value="UniProtKB-SubCell"/>
</dbReference>
<feature type="transmembrane region" description="Helical" evidence="6">
    <location>
        <begin position="16"/>
        <end position="41"/>
    </location>
</feature>
<sequence>MKSILFGNSAVSIGDAVYITVVSMLIVFFILFLISFVLSFFKYFSNSEQLNQDVINKKTNDNKTFQNSEKLDSKRIVNEKKFSLEKIKDETMLAAMMAALIEAAGENENCCIRVKSVKEIK</sequence>
<dbReference type="Proteomes" id="UP000321378">
    <property type="component" value="Chromosome"/>
</dbReference>
<evidence type="ECO:0000256" key="1">
    <source>
        <dbReference type="ARBA" id="ARBA00004236"/>
    </source>
</evidence>
<evidence type="ECO:0000313" key="7">
    <source>
        <dbReference type="EMBL" id="BBM43948.1"/>
    </source>
</evidence>
<evidence type="ECO:0000256" key="3">
    <source>
        <dbReference type="ARBA" id="ARBA00022692"/>
    </source>
</evidence>
<keyword evidence="3 6" id="KW-0812">Transmembrane</keyword>
<name>A0A510KHC4_9FUSO</name>
<dbReference type="EMBL" id="AP019840">
    <property type="protein sequence ID" value="BBM51089.1"/>
    <property type="molecule type" value="Genomic_DNA"/>
</dbReference>
<evidence type="ECO:0000313" key="10">
    <source>
        <dbReference type="Proteomes" id="UP000422644"/>
    </source>
</evidence>
<reference evidence="8 9" key="2">
    <citation type="submission" date="2019-07" db="EMBL/GenBank/DDBJ databases">
        <title>Complete Genome Sequence of Leptotrichia trevisanii Strain JMUB3935.</title>
        <authorList>
            <person name="Watanabe S."/>
            <person name="Cui L."/>
        </authorList>
    </citation>
    <scope>NUCLEOTIDE SEQUENCE [LARGE SCALE GENOMIC DNA]</scope>
    <source>
        <strain evidence="8 9">JMUB3935</strain>
    </source>
</reference>
<dbReference type="GO" id="GO:0015081">
    <property type="term" value="F:sodium ion transmembrane transporter activity"/>
    <property type="evidence" value="ECO:0007669"/>
    <property type="project" value="InterPro"/>
</dbReference>
<dbReference type="GO" id="GO:0036376">
    <property type="term" value="P:sodium ion export across plasma membrane"/>
    <property type="evidence" value="ECO:0007669"/>
    <property type="project" value="InterPro"/>
</dbReference>
<organism evidence="8 9">
    <name type="scientific">Leptotrichia trevisanii</name>
    <dbReference type="NCBI Taxonomy" id="109328"/>
    <lineage>
        <taxon>Bacteria</taxon>
        <taxon>Fusobacteriati</taxon>
        <taxon>Fusobacteriota</taxon>
        <taxon>Fusobacteriia</taxon>
        <taxon>Fusobacteriales</taxon>
        <taxon>Leptotrichiaceae</taxon>
        <taxon>Leptotrichia</taxon>
    </lineage>
</organism>
<accession>A0A510KHC4</accession>
<evidence type="ECO:0000313" key="8">
    <source>
        <dbReference type="EMBL" id="BBM51089.1"/>
    </source>
</evidence>
<dbReference type="AlphaFoldDB" id="A0A510KHC4"/>
<dbReference type="Proteomes" id="UP000422644">
    <property type="component" value="Chromosome"/>
</dbReference>
<proteinExistence type="predicted"/>
<evidence type="ECO:0000256" key="4">
    <source>
        <dbReference type="ARBA" id="ARBA00022989"/>
    </source>
</evidence>
<evidence type="ECO:0000256" key="2">
    <source>
        <dbReference type="ARBA" id="ARBA00022475"/>
    </source>
</evidence>
<evidence type="ECO:0000313" key="9">
    <source>
        <dbReference type="Proteomes" id="UP000321378"/>
    </source>
</evidence>
<dbReference type="Pfam" id="PF04277">
    <property type="entry name" value="OAD_gamma"/>
    <property type="match status" value="1"/>
</dbReference>
<evidence type="ECO:0008006" key="11">
    <source>
        <dbReference type="Google" id="ProtNLM"/>
    </source>
</evidence>
<gene>
    <name evidence="7" type="ORF">JMUB3870_0037</name>
    <name evidence="8" type="ORF">JMUB3935_0038</name>
</gene>
<dbReference type="EMBL" id="AP019831">
    <property type="protein sequence ID" value="BBM43948.1"/>
    <property type="molecule type" value="Genomic_DNA"/>
</dbReference>
<comment type="subcellular location">
    <subcellularLocation>
        <location evidence="1">Cell membrane</location>
    </subcellularLocation>
</comment>
<dbReference type="RefSeq" id="WP_026747595.1">
    <property type="nucleotide sequence ID" value="NZ_AP019831.1"/>
</dbReference>